<dbReference type="PANTHER" id="PTHR21137">
    <property type="entry name" value="ODORANT RECEPTOR"/>
    <property type="match status" value="1"/>
</dbReference>
<name>A0AAE1I0B0_9NEOP</name>
<comment type="similarity">
    <text evidence="10">Belongs to the insect chemoreceptor superfamily. Heteromeric odorant receptor channel (TC 1.A.69) family.</text>
</comment>
<accession>A0AAE1I0B0</accession>
<dbReference type="PANTHER" id="PTHR21137:SF35">
    <property type="entry name" value="ODORANT RECEPTOR 19A-RELATED"/>
    <property type="match status" value="1"/>
</dbReference>
<dbReference type="Proteomes" id="UP001219518">
    <property type="component" value="Unassembled WGS sequence"/>
</dbReference>
<evidence type="ECO:0000256" key="2">
    <source>
        <dbReference type="ARBA" id="ARBA00022475"/>
    </source>
</evidence>
<protein>
    <recommendedName>
        <fullName evidence="10">Odorant receptor</fullName>
    </recommendedName>
</protein>
<keyword evidence="7 10" id="KW-0472">Membrane</keyword>
<feature type="transmembrane region" description="Helical" evidence="10">
    <location>
        <begin position="71"/>
        <end position="90"/>
    </location>
</feature>
<evidence type="ECO:0000256" key="5">
    <source>
        <dbReference type="ARBA" id="ARBA00022725"/>
    </source>
</evidence>
<evidence type="ECO:0000256" key="10">
    <source>
        <dbReference type="RuleBase" id="RU351113"/>
    </source>
</evidence>
<sequence>MRDTYNSVSAFLAHYQKHFDKSIPKTFRERLWISCHGTGVKWAPLTGLVVLTLSSLDTIMTHTSLLDAGPSLRFVSGIWSCTAASFIWAYERERTLSMLRQFSRVAEQVEGGGAGGQPDPEIQETLQRAARRASRVVRGSEVWGCFVIVSILVPVALTGEPANPTWPPPTTRTAWWALFCLHFFSTIFLPIGLFPMTAFIMSLSNQCAALNQAVARLIQKANTPQQVRDAARLSSELNNAFSMLNSLFHDYMLHLLQTTLVLPLFAAYETLHGQFDLFLVVTIPINAGIFIPTCFAGQAVEDTSAAVADAAYNGSWLEGDHYSRVLRLQVMQRASRPQKLTGRQLGVINLALCQEALKKWFSFLNFMITTL</sequence>
<evidence type="ECO:0000256" key="9">
    <source>
        <dbReference type="ARBA" id="ARBA00023224"/>
    </source>
</evidence>
<evidence type="ECO:0000256" key="6">
    <source>
        <dbReference type="ARBA" id="ARBA00022989"/>
    </source>
</evidence>
<dbReference type="GO" id="GO:0007165">
    <property type="term" value="P:signal transduction"/>
    <property type="evidence" value="ECO:0007669"/>
    <property type="project" value="UniProtKB-KW"/>
</dbReference>
<gene>
    <name evidence="11" type="ORF">KUF71_005240</name>
</gene>
<feature type="transmembrane region" description="Helical" evidence="10">
    <location>
        <begin position="31"/>
        <end position="51"/>
    </location>
</feature>
<keyword evidence="6 10" id="KW-1133">Transmembrane helix</keyword>
<keyword evidence="5 10" id="KW-0552">Olfaction</keyword>
<keyword evidence="2" id="KW-1003">Cell membrane</keyword>
<organism evidence="11 12">
    <name type="scientific">Frankliniella fusca</name>
    <dbReference type="NCBI Taxonomy" id="407009"/>
    <lineage>
        <taxon>Eukaryota</taxon>
        <taxon>Metazoa</taxon>
        <taxon>Ecdysozoa</taxon>
        <taxon>Arthropoda</taxon>
        <taxon>Hexapoda</taxon>
        <taxon>Insecta</taxon>
        <taxon>Pterygota</taxon>
        <taxon>Neoptera</taxon>
        <taxon>Paraneoptera</taxon>
        <taxon>Thysanoptera</taxon>
        <taxon>Terebrantia</taxon>
        <taxon>Thripoidea</taxon>
        <taxon>Thripidae</taxon>
        <taxon>Frankliniella</taxon>
    </lineage>
</organism>
<comment type="caution">
    <text evidence="11">The sequence shown here is derived from an EMBL/GenBank/DDBJ whole genome shotgun (WGS) entry which is preliminary data.</text>
</comment>
<comment type="caution">
    <text evidence="10">Lacks conserved residue(s) required for the propagation of feature annotation.</text>
</comment>
<reference evidence="11" key="2">
    <citation type="journal article" date="2023" name="BMC Genomics">
        <title>Pest status, molecular evolution, and epigenetic factors derived from the genome assembly of Frankliniella fusca, a thysanopteran phytovirus vector.</title>
        <authorList>
            <person name="Catto M.A."/>
            <person name="Labadie P.E."/>
            <person name="Jacobson A.L."/>
            <person name="Kennedy G.G."/>
            <person name="Srinivasan R."/>
            <person name="Hunt B.G."/>
        </authorList>
    </citation>
    <scope>NUCLEOTIDE SEQUENCE</scope>
    <source>
        <strain evidence="11">PL_HMW_Pooled</strain>
    </source>
</reference>
<dbReference type="InterPro" id="IPR004117">
    <property type="entry name" value="7tm6_olfct_rcpt"/>
</dbReference>
<dbReference type="AlphaFoldDB" id="A0AAE1I0B0"/>
<evidence type="ECO:0000313" key="12">
    <source>
        <dbReference type="Proteomes" id="UP001219518"/>
    </source>
</evidence>
<evidence type="ECO:0000256" key="8">
    <source>
        <dbReference type="ARBA" id="ARBA00023170"/>
    </source>
</evidence>
<keyword evidence="9 10" id="KW-0807">Transducer</keyword>
<comment type="subcellular location">
    <subcellularLocation>
        <location evidence="1 10">Cell membrane</location>
        <topology evidence="1 10">Multi-pass membrane protein</topology>
    </subcellularLocation>
</comment>
<keyword evidence="4 10" id="KW-0812">Transmembrane</keyword>
<dbReference type="EMBL" id="JAHWGI010001411">
    <property type="protein sequence ID" value="KAK3930506.1"/>
    <property type="molecule type" value="Genomic_DNA"/>
</dbReference>
<feature type="transmembrane region" description="Helical" evidence="10">
    <location>
        <begin position="174"/>
        <end position="194"/>
    </location>
</feature>
<evidence type="ECO:0000256" key="7">
    <source>
        <dbReference type="ARBA" id="ARBA00023136"/>
    </source>
</evidence>
<evidence type="ECO:0000313" key="11">
    <source>
        <dbReference type="EMBL" id="KAK3930506.1"/>
    </source>
</evidence>
<feature type="transmembrane region" description="Helical" evidence="10">
    <location>
        <begin position="142"/>
        <end position="162"/>
    </location>
</feature>
<proteinExistence type="inferred from homology"/>
<evidence type="ECO:0000256" key="3">
    <source>
        <dbReference type="ARBA" id="ARBA00022606"/>
    </source>
</evidence>
<keyword evidence="8 10" id="KW-0675">Receptor</keyword>
<evidence type="ECO:0000256" key="4">
    <source>
        <dbReference type="ARBA" id="ARBA00022692"/>
    </source>
</evidence>
<dbReference type="GO" id="GO:0005886">
    <property type="term" value="C:plasma membrane"/>
    <property type="evidence" value="ECO:0007669"/>
    <property type="project" value="UniProtKB-SubCell"/>
</dbReference>
<evidence type="ECO:0000256" key="1">
    <source>
        <dbReference type="ARBA" id="ARBA00004651"/>
    </source>
</evidence>
<dbReference type="Pfam" id="PF02949">
    <property type="entry name" value="7tm_6"/>
    <property type="match status" value="1"/>
</dbReference>
<dbReference type="GO" id="GO:0005549">
    <property type="term" value="F:odorant binding"/>
    <property type="evidence" value="ECO:0007669"/>
    <property type="project" value="InterPro"/>
</dbReference>
<dbReference type="GO" id="GO:0004984">
    <property type="term" value="F:olfactory receptor activity"/>
    <property type="evidence" value="ECO:0007669"/>
    <property type="project" value="InterPro"/>
</dbReference>
<reference evidence="11" key="1">
    <citation type="submission" date="2021-07" db="EMBL/GenBank/DDBJ databases">
        <authorList>
            <person name="Catto M.A."/>
            <person name="Jacobson A."/>
            <person name="Kennedy G."/>
            <person name="Labadie P."/>
            <person name="Hunt B.G."/>
            <person name="Srinivasan R."/>
        </authorList>
    </citation>
    <scope>NUCLEOTIDE SEQUENCE</scope>
    <source>
        <strain evidence="11">PL_HMW_Pooled</strain>
        <tissue evidence="11">Head</tissue>
    </source>
</reference>
<keyword evidence="3 10" id="KW-0716">Sensory transduction</keyword>
<keyword evidence="12" id="KW-1185">Reference proteome</keyword>